<protein>
    <submittedName>
        <fullName evidence="1">Uncharacterized protein</fullName>
    </submittedName>
</protein>
<evidence type="ECO:0000313" key="2">
    <source>
        <dbReference type="Proteomes" id="UP000266673"/>
    </source>
</evidence>
<dbReference type="PANTHER" id="PTHR48419">
    <property type="entry name" value="SULFOTRANSFERASE DOMAIN-CONTAINING PROTEIN"/>
    <property type="match status" value="1"/>
</dbReference>
<evidence type="ECO:0000313" key="1">
    <source>
        <dbReference type="EMBL" id="RIB17316.1"/>
    </source>
</evidence>
<dbReference type="Gene3D" id="3.40.50.300">
    <property type="entry name" value="P-loop containing nucleotide triphosphate hydrolases"/>
    <property type="match status" value="1"/>
</dbReference>
<comment type="caution">
    <text evidence="1">The sequence shown here is derived from an EMBL/GenBank/DDBJ whole genome shotgun (WGS) entry which is preliminary data.</text>
</comment>
<dbReference type="Proteomes" id="UP000266673">
    <property type="component" value="Unassembled WGS sequence"/>
</dbReference>
<dbReference type="STRING" id="44941.A0A397VDD0"/>
<keyword evidence="2" id="KW-1185">Reference proteome</keyword>
<dbReference type="AlphaFoldDB" id="A0A397VDD0"/>
<dbReference type="InterPro" id="IPR053226">
    <property type="entry name" value="Pyrrolopyrazine_biosynth_F"/>
</dbReference>
<organism evidence="1 2">
    <name type="scientific">Gigaspora rosea</name>
    <dbReference type="NCBI Taxonomy" id="44941"/>
    <lineage>
        <taxon>Eukaryota</taxon>
        <taxon>Fungi</taxon>
        <taxon>Fungi incertae sedis</taxon>
        <taxon>Mucoromycota</taxon>
        <taxon>Glomeromycotina</taxon>
        <taxon>Glomeromycetes</taxon>
        <taxon>Diversisporales</taxon>
        <taxon>Gigasporaceae</taxon>
        <taxon>Gigaspora</taxon>
    </lineage>
</organism>
<name>A0A397VDD0_9GLOM</name>
<proteinExistence type="predicted"/>
<dbReference type="SUPFAM" id="SSF52540">
    <property type="entry name" value="P-loop containing nucleoside triphosphate hydrolases"/>
    <property type="match status" value="1"/>
</dbReference>
<dbReference type="OrthoDB" id="2405944at2759"/>
<dbReference type="EMBL" id="QKWP01000616">
    <property type="protein sequence ID" value="RIB17316.1"/>
    <property type="molecule type" value="Genomic_DNA"/>
</dbReference>
<gene>
    <name evidence="1" type="ORF">C2G38_2246463</name>
</gene>
<dbReference type="InterPro" id="IPR027417">
    <property type="entry name" value="P-loop_NTPase"/>
</dbReference>
<sequence length="445" mass="53001">MSKPPPDYHLDLTEYQRLYDFIKNKILDKKVLTSLFKETTSGFRMFLNKDHKKVRELGTKALIPDLSSEAYDFLQNLDNELKGHYNKSDPVVNITRSKYFFIDAKIDELTYLNYPFMRVFVLNKYPLNYLKFYIAQFFESGTNVKQMFKVLYNIDKDKSLSVNLLHNLIKEDKIEFAHLWQIKDPFFFGHIQNLSLHRAYLTKNFDFLNQIPLPKPTDLITFVHHFSLILNEILAPHYYNDDKTHTLRVFAKDHASNFLNGELEGNPLGSKEILSKFKHTFIIRNPEKSVKSFYKAANSTYEAWDNACVPNSERYNIFFSEKVWLKESRFLYDLIKNITGEVIVLVDADDLLREPEKILRKYCEMVNVEFKKEMLEWKKERSNIWDLKLSGPNIDYLWHKNVMQSTGFDKSINNDEEIEYPQYVYDLIAKSKPHYEYLFQHRIKI</sequence>
<dbReference type="PANTHER" id="PTHR48419:SF1">
    <property type="entry name" value="SULFOTRANSFERASE DOMAIN-CONTAINING PROTEIN"/>
    <property type="match status" value="1"/>
</dbReference>
<accession>A0A397VDD0</accession>
<reference evidence="1 2" key="1">
    <citation type="submission" date="2018-06" db="EMBL/GenBank/DDBJ databases">
        <title>Comparative genomics reveals the genomic features of Rhizophagus irregularis, R. cerebriforme, R. diaphanum and Gigaspora rosea, and their symbiotic lifestyle signature.</title>
        <authorList>
            <person name="Morin E."/>
            <person name="San Clemente H."/>
            <person name="Chen E.C.H."/>
            <person name="De La Providencia I."/>
            <person name="Hainaut M."/>
            <person name="Kuo A."/>
            <person name="Kohler A."/>
            <person name="Murat C."/>
            <person name="Tang N."/>
            <person name="Roy S."/>
            <person name="Loubradou J."/>
            <person name="Henrissat B."/>
            <person name="Grigoriev I.V."/>
            <person name="Corradi N."/>
            <person name="Roux C."/>
            <person name="Martin F.M."/>
        </authorList>
    </citation>
    <scope>NUCLEOTIDE SEQUENCE [LARGE SCALE GENOMIC DNA]</scope>
    <source>
        <strain evidence="1 2">DAOM 194757</strain>
    </source>
</reference>